<reference evidence="1 2" key="1">
    <citation type="submission" date="2024-09" db="EMBL/GenBank/DDBJ databases">
        <title>Rethinking Asexuality: The Enigmatic Case of Functional Sexual Genes in Lepraria (Stereocaulaceae).</title>
        <authorList>
            <person name="Doellman M."/>
            <person name="Sun Y."/>
            <person name="Barcenas-Pena A."/>
            <person name="Lumbsch H.T."/>
            <person name="Grewe F."/>
        </authorList>
    </citation>
    <scope>NUCLEOTIDE SEQUENCE [LARGE SCALE GENOMIC DNA]</scope>
    <source>
        <strain evidence="1 2">Mercado 3170</strain>
    </source>
</reference>
<name>A0ABR3ZVT5_9LECA</name>
<dbReference type="EMBL" id="JBEFKJ010000051">
    <property type="protein sequence ID" value="KAL2036756.1"/>
    <property type="molecule type" value="Genomic_DNA"/>
</dbReference>
<evidence type="ECO:0000313" key="2">
    <source>
        <dbReference type="Proteomes" id="UP001590950"/>
    </source>
</evidence>
<organism evidence="1 2">
    <name type="scientific">Stereocaulon virgatum</name>
    <dbReference type="NCBI Taxonomy" id="373712"/>
    <lineage>
        <taxon>Eukaryota</taxon>
        <taxon>Fungi</taxon>
        <taxon>Dikarya</taxon>
        <taxon>Ascomycota</taxon>
        <taxon>Pezizomycotina</taxon>
        <taxon>Lecanoromycetes</taxon>
        <taxon>OSLEUM clade</taxon>
        <taxon>Lecanoromycetidae</taxon>
        <taxon>Lecanorales</taxon>
        <taxon>Lecanorineae</taxon>
        <taxon>Stereocaulaceae</taxon>
        <taxon>Stereocaulon</taxon>
    </lineage>
</organism>
<evidence type="ECO:0000313" key="1">
    <source>
        <dbReference type="EMBL" id="KAL2036756.1"/>
    </source>
</evidence>
<sequence length="99" mass="11256">MTLNRIVEKMVLATLQNVSQRFTLEAATKTQAFKRTEERVNAAKSRIIDIVQNSDDTLPLNTARAVVREFEHGADNHISVVCIDNYGKYIMTKHIVPKK</sequence>
<proteinExistence type="predicted"/>
<accession>A0ABR3ZVT5</accession>
<keyword evidence="2" id="KW-1185">Reference proteome</keyword>
<dbReference type="Proteomes" id="UP001590950">
    <property type="component" value="Unassembled WGS sequence"/>
</dbReference>
<protein>
    <submittedName>
        <fullName evidence="1">Uncharacterized protein</fullName>
    </submittedName>
</protein>
<gene>
    <name evidence="1" type="ORF">N7G274_010480</name>
</gene>
<comment type="caution">
    <text evidence="1">The sequence shown here is derived from an EMBL/GenBank/DDBJ whole genome shotgun (WGS) entry which is preliminary data.</text>
</comment>